<gene>
    <name evidence="1" type="ORF">FM104_10860</name>
</gene>
<keyword evidence="2" id="KW-1185">Reference proteome</keyword>
<dbReference type="AlphaFoldDB" id="A0A1R4K864"/>
<protein>
    <submittedName>
        <fullName evidence="1">Uncharacterized protein</fullName>
    </submittedName>
</protein>
<name>A0A1R4K864_9MICO</name>
<reference evidence="1 2" key="1">
    <citation type="submission" date="2017-02" db="EMBL/GenBank/DDBJ databases">
        <authorList>
            <person name="Peterson S.W."/>
        </authorList>
    </citation>
    <scope>NUCLEOTIDE SEQUENCE [LARGE SCALE GENOMIC DNA]</scope>
    <source>
        <strain evidence="1 2">B Mb 05.01</strain>
    </source>
</reference>
<sequence>MSPSPRSYRSEAFRSICSSSHSLPDHPLEQADLVSVGVYDHRPRAGAGDRLLLGIHGRPRRFRRGDRVIDRVDLDVRTRLIEAVSARREPTARDSAPIRRFREWDAAIRDP</sequence>
<proteinExistence type="predicted"/>
<organism evidence="1 2">
    <name type="scientific">Microbacterium esteraromaticum</name>
    <dbReference type="NCBI Taxonomy" id="57043"/>
    <lineage>
        <taxon>Bacteria</taxon>
        <taxon>Bacillati</taxon>
        <taxon>Actinomycetota</taxon>
        <taxon>Actinomycetes</taxon>
        <taxon>Micrococcales</taxon>
        <taxon>Microbacteriaceae</taxon>
        <taxon>Microbacterium</taxon>
    </lineage>
</organism>
<dbReference type="Proteomes" id="UP000196320">
    <property type="component" value="Unassembled WGS sequence"/>
</dbReference>
<accession>A0A1R4K864</accession>
<evidence type="ECO:0000313" key="1">
    <source>
        <dbReference type="EMBL" id="SJN40193.1"/>
    </source>
</evidence>
<dbReference type="EMBL" id="FUKO01000023">
    <property type="protein sequence ID" value="SJN40193.1"/>
    <property type="molecule type" value="Genomic_DNA"/>
</dbReference>
<evidence type="ECO:0000313" key="2">
    <source>
        <dbReference type="Proteomes" id="UP000196320"/>
    </source>
</evidence>